<dbReference type="EMBL" id="BGPR01203035">
    <property type="protein sequence ID" value="GBN23012.1"/>
    <property type="molecule type" value="Genomic_DNA"/>
</dbReference>
<evidence type="ECO:0000313" key="1">
    <source>
        <dbReference type="EMBL" id="GBN23012.1"/>
    </source>
</evidence>
<dbReference type="Gene3D" id="3.30.420.10">
    <property type="entry name" value="Ribonuclease H-like superfamily/Ribonuclease H"/>
    <property type="match status" value="1"/>
</dbReference>
<organism evidence="1 2">
    <name type="scientific">Araneus ventricosus</name>
    <name type="common">Orbweaver spider</name>
    <name type="synonym">Epeira ventricosa</name>
    <dbReference type="NCBI Taxonomy" id="182803"/>
    <lineage>
        <taxon>Eukaryota</taxon>
        <taxon>Metazoa</taxon>
        <taxon>Ecdysozoa</taxon>
        <taxon>Arthropoda</taxon>
        <taxon>Chelicerata</taxon>
        <taxon>Arachnida</taxon>
        <taxon>Araneae</taxon>
        <taxon>Araneomorphae</taxon>
        <taxon>Entelegynae</taxon>
        <taxon>Araneoidea</taxon>
        <taxon>Araneidae</taxon>
        <taxon>Araneus</taxon>
    </lineage>
</organism>
<dbReference type="AlphaFoldDB" id="A0A4Y2M8U8"/>
<sequence>AGTDGSRWETAALPRSRTCGAAHTTTSAAVPVDHQAYSPDLAPSDYHLLQLLKRFLAKRYLSRDDDVQTDGCHRLAPLSKGGSLRHRCTEIGLTV</sequence>
<keyword evidence="2" id="KW-1185">Reference proteome</keyword>
<name>A0A4Y2M8U8_ARAVE</name>
<gene>
    <name evidence="1" type="ORF">AVEN_180883_1</name>
</gene>
<dbReference type="InterPro" id="IPR036397">
    <property type="entry name" value="RNaseH_sf"/>
</dbReference>
<comment type="caution">
    <text evidence="1">The sequence shown here is derived from an EMBL/GenBank/DDBJ whole genome shotgun (WGS) entry which is preliminary data.</text>
</comment>
<feature type="non-terminal residue" evidence="1">
    <location>
        <position position="1"/>
    </location>
</feature>
<proteinExistence type="predicted"/>
<reference evidence="1 2" key="1">
    <citation type="journal article" date="2019" name="Sci. Rep.">
        <title>Orb-weaving spider Araneus ventricosus genome elucidates the spidroin gene catalogue.</title>
        <authorList>
            <person name="Kono N."/>
            <person name="Nakamura H."/>
            <person name="Ohtoshi R."/>
            <person name="Moran D.A.P."/>
            <person name="Shinohara A."/>
            <person name="Yoshida Y."/>
            <person name="Fujiwara M."/>
            <person name="Mori M."/>
            <person name="Tomita M."/>
            <person name="Arakawa K."/>
        </authorList>
    </citation>
    <scope>NUCLEOTIDE SEQUENCE [LARGE SCALE GENOMIC DNA]</scope>
</reference>
<dbReference type="Proteomes" id="UP000499080">
    <property type="component" value="Unassembled WGS sequence"/>
</dbReference>
<accession>A0A4Y2M8U8</accession>
<protein>
    <submittedName>
        <fullName evidence="1">Uncharacterized protein</fullName>
    </submittedName>
</protein>
<dbReference type="OrthoDB" id="616263at2759"/>
<evidence type="ECO:0000313" key="2">
    <source>
        <dbReference type="Proteomes" id="UP000499080"/>
    </source>
</evidence>
<dbReference type="GO" id="GO:0003676">
    <property type="term" value="F:nucleic acid binding"/>
    <property type="evidence" value="ECO:0007669"/>
    <property type="project" value="InterPro"/>
</dbReference>